<sequence length="451" mass="49224">MYEDETGISFLLLAVCEKQTVHRLFGLRFHKEMVSGFCVSMLLLSLITFGLLAPGNAYRDGSKNLESYSARAETILRSYRPGSSSYDASLQPRTSVAGSKFPGSPSAEMSKPVISQGQSSYSRQVNRYSQPGSVSSYRSASALNSQQQPQASLNQWKPSMREPSSYQGEKRYGSSVVSSGAIEMRAPENPPQLQSSSPGTGGLETKPGMWNNVPAFQIPHQHPAFSAPAVLQTNAGMWDSVNAQIAKSPGPVAHKPLQNLAFSAPFMQPAKADRWWNVFAKNVKAPDSTARHEHPLPAPGVLKTSPGHLYSIYIPSALSPVFTAQRHKKPSSFSAPAVLQTNHGMWDGMFSPESSKQLPANRRGSRPLALGYYSSRLPSGLPAIQQQAKLLAHQPRQLGSPASSVLKNKAVLKDVHSKPQTKHDPRSSRPVNVESHYQHGSRQPQLSYNRN</sequence>
<feature type="compositionally biased region" description="Basic and acidic residues" evidence="1">
    <location>
        <begin position="411"/>
        <end position="427"/>
    </location>
</feature>
<feature type="region of interest" description="Disordered" evidence="1">
    <location>
        <begin position="82"/>
        <end position="207"/>
    </location>
</feature>
<gene>
    <name evidence="3" type="ORF">ATANTOWER_003069</name>
</gene>
<proteinExistence type="predicted"/>
<dbReference type="Proteomes" id="UP001345963">
    <property type="component" value="Unassembled WGS sequence"/>
</dbReference>
<feature type="region of interest" description="Disordered" evidence="1">
    <location>
        <begin position="395"/>
        <end position="451"/>
    </location>
</feature>
<accession>A0ABU7BEA3</accession>
<dbReference type="EMBL" id="JAHUTI010050493">
    <property type="protein sequence ID" value="MED6248648.1"/>
    <property type="molecule type" value="Genomic_DNA"/>
</dbReference>
<feature type="compositionally biased region" description="Polar residues" evidence="1">
    <location>
        <begin position="113"/>
        <end position="167"/>
    </location>
</feature>
<keyword evidence="2" id="KW-0472">Membrane</keyword>
<feature type="compositionally biased region" description="Polar residues" evidence="1">
    <location>
        <begin position="438"/>
        <end position="451"/>
    </location>
</feature>
<evidence type="ECO:0000313" key="3">
    <source>
        <dbReference type="EMBL" id="MED6248648.1"/>
    </source>
</evidence>
<keyword evidence="4" id="KW-1185">Reference proteome</keyword>
<feature type="compositionally biased region" description="Polar residues" evidence="1">
    <location>
        <begin position="82"/>
        <end position="97"/>
    </location>
</feature>
<keyword evidence="2" id="KW-1133">Transmembrane helix</keyword>
<reference evidence="3 4" key="1">
    <citation type="submission" date="2021-07" db="EMBL/GenBank/DDBJ databases">
        <authorList>
            <person name="Palmer J.M."/>
        </authorList>
    </citation>
    <scope>NUCLEOTIDE SEQUENCE [LARGE SCALE GENOMIC DNA]</scope>
    <source>
        <strain evidence="3 4">AT_MEX2019</strain>
        <tissue evidence="3">Muscle</tissue>
    </source>
</reference>
<keyword evidence="2" id="KW-0812">Transmembrane</keyword>
<protein>
    <submittedName>
        <fullName evidence="3">Uncharacterized protein</fullName>
    </submittedName>
</protein>
<evidence type="ECO:0000256" key="2">
    <source>
        <dbReference type="SAM" id="Phobius"/>
    </source>
</evidence>
<organism evidence="3 4">
    <name type="scientific">Ataeniobius toweri</name>
    <dbReference type="NCBI Taxonomy" id="208326"/>
    <lineage>
        <taxon>Eukaryota</taxon>
        <taxon>Metazoa</taxon>
        <taxon>Chordata</taxon>
        <taxon>Craniata</taxon>
        <taxon>Vertebrata</taxon>
        <taxon>Euteleostomi</taxon>
        <taxon>Actinopterygii</taxon>
        <taxon>Neopterygii</taxon>
        <taxon>Teleostei</taxon>
        <taxon>Neoteleostei</taxon>
        <taxon>Acanthomorphata</taxon>
        <taxon>Ovalentaria</taxon>
        <taxon>Atherinomorphae</taxon>
        <taxon>Cyprinodontiformes</taxon>
        <taxon>Goodeidae</taxon>
        <taxon>Ataeniobius</taxon>
    </lineage>
</organism>
<comment type="caution">
    <text evidence="3">The sequence shown here is derived from an EMBL/GenBank/DDBJ whole genome shotgun (WGS) entry which is preliminary data.</text>
</comment>
<evidence type="ECO:0000313" key="4">
    <source>
        <dbReference type="Proteomes" id="UP001345963"/>
    </source>
</evidence>
<feature type="transmembrane region" description="Helical" evidence="2">
    <location>
        <begin position="33"/>
        <end position="53"/>
    </location>
</feature>
<evidence type="ECO:0000256" key="1">
    <source>
        <dbReference type="SAM" id="MobiDB-lite"/>
    </source>
</evidence>
<name>A0ABU7BEA3_9TELE</name>